<protein>
    <submittedName>
        <fullName evidence="2">Uncharacterized protease yhbU</fullName>
        <ecNumber evidence="2">3.4.-.-</ecNumber>
    </submittedName>
</protein>
<accession>A0A174Z5E9</accession>
<dbReference type="InterPro" id="IPR001539">
    <property type="entry name" value="Peptidase_U32"/>
</dbReference>
<dbReference type="GO" id="GO:0008233">
    <property type="term" value="F:peptidase activity"/>
    <property type="evidence" value="ECO:0007669"/>
    <property type="project" value="UniProtKB-KW"/>
</dbReference>
<dbReference type="OrthoDB" id="9807498at2"/>
<dbReference type="PANTHER" id="PTHR30217:SF10">
    <property type="entry name" value="23S RRNA 5-HYDROXYCYTIDINE C2501 SYNTHASE"/>
    <property type="match status" value="1"/>
</dbReference>
<feature type="domain" description="Peptidase U32 collagenase" evidence="1">
    <location>
        <begin position="302"/>
        <end position="405"/>
    </location>
</feature>
<evidence type="ECO:0000313" key="2">
    <source>
        <dbReference type="EMBL" id="CUQ81117.1"/>
    </source>
</evidence>
<dbReference type="Pfam" id="PF01136">
    <property type="entry name" value="Peptidase_U32"/>
    <property type="match status" value="2"/>
</dbReference>
<organism evidence="2 3">
    <name type="scientific">[Eubacterium] siraeum</name>
    <dbReference type="NCBI Taxonomy" id="39492"/>
    <lineage>
        <taxon>Bacteria</taxon>
        <taxon>Bacillati</taxon>
        <taxon>Bacillota</taxon>
        <taxon>Clostridia</taxon>
        <taxon>Eubacteriales</taxon>
        <taxon>Oscillospiraceae</taxon>
        <taxon>Oscillospiraceae incertae sedis</taxon>
    </lineage>
</organism>
<dbReference type="EC" id="3.4.-.-" evidence="2"/>
<dbReference type="AlphaFoldDB" id="A0A174Z5E9"/>
<dbReference type="InterPro" id="IPR051454">
    <property type="entry name" value="RNA/ubiquinone_mod_enzymes"/>
</dbReference>
<sequence length="681" mass="75100">MSEILAPCGAMESLTAAVNAGADAVYLGEEYFSARKNADNFTAEQLCDAVRFCHYSGVKVYVTLNTLVFDREIPLLAKAIENCAKADVDAFIVQDMGVARLARQIVPELPLHASTQMTVNSPEGAIMAKELGFTRVVLGRELSFAQIKAITESCDIETELFVHGALCVCISGQCYMSSVLGGRSGNRGLCAQPCRLDFTSGDRHNVLSLKDLSLTEKLPELAKAGITSFKIEGRMKRPEYVAGAVNACRVALDGGTPDLISLKNVFSRSGFTSGYFDDDFKNMQGIRTKDDVTSATSKVLSAMKQYYHKPFRRFPADITVNVKSGQPVCYKLSACGVSSSAVGNIPEKAVNRAVTAEYLENQCSKLGGTVYFPGNITVNVDDGLSVSAAQLNELRRKAIENVSGKILEKNSHHYRISPYIPLDSKDGKKIRPEFRCEVNTALQLEQVLQEDEYSYIYAPMGLLDEATPDKFRIIVVPPVFLADCESDVLKKLSLLKKQGYEHIAVHTLSHIGIARKLGMKAHGMSRLNITNRYSLREYEKMGLSDTALSFELLMSDAVSLCADSEIKTGIVGYGRLPLMITRRCPINNGKPCGKTKRADCPHYITDRQGNNMPCMCSENTVEILNPDKLYLSDRQSELAKFDFVLLKFTDETDTGEVLEMYLDDIKPDGKLTRGLYYRGVQ</sequence>
<dbReference type="Pfam" id="PF12392">
    <property type="entry name" value="DUF3656"/>
    <property type="match status" value="1"/>
</dbReference>
<evidence type="ECO:0000259" key="1">
    <source>
        <dbReference type="Pfam" id="PF12392"/>
    </source>
</evidence>
<keyword evidence="2" id="KW-0378">Hydrolase</keyword>
<dbReference type="InterPro" id="IPR020988">
    <property type="entry name" value="Pept_U32_collagenase"/>
</dbReference>
<dbReference type="EMBL" id="CZBY01000001">
    <property type="protein sequence ID" value="CUQ81117.1"/>
    <property type="molecule type" value="Genomic_DNA"/>
</dbReference>
<name>A0A174Z5E9_9FIRM</name>
<dbReference type="STRING" id="39492.ERS852540_00199"/>
<dbReference type="GO" id="GO:0006508">
    <property type="term" value="P:proteolysis"/>
    <property type="evidence" value="ECO:0007669"/>
    <property type="project" value="UniProtKB-KW"/>
</dbReference>
<gene>
    <name evidence="2" type="primary">yhbU_1</name>
    <name evidence="2" type="ORF">ERS852540_00199</name>
</gene>
<keyword evidence="2" id="KW-0645">Protease</keyword>
<evidence type="ECO:0000313" key="3">
    <source>
        <dbReference type="Proteomes" id="UP000095662"/>
    </source>
</evidence>
<dbReference type="PROSITE" id="PS01276">
    <property type="entry name" value="PEPTIDASE_U32"/>
    <property type="match status" value="1"/>
</dbReference>
<proteinExistence type="predicted"/>
<reference evidence="2 3" key="1">
    <citation type="submission" date="2015-09" db="EMBL/GenBank/DDBJ databases">
        <authorList>
            <consortium name="Pathogen Informatics"/>
        </authorList>
    </citation>
    <scope>NUCLEOTIDE SEQUENCE [LARGE SCALE GENOMIC DNA]</scope>
    <source>
        <strain evidence="2 3">2789STDY5834928</strain>
    </source>
</reference>
<dbReference type="PANTHER" id="PTHR30217">
    <property type="entry name" value="PEPTIDASE U32 FAMILY"/>
    <property type="match status" value="1"/>
</dbReference>
<dbReference type="Proteomes" id="UP000095662">
    <property type="component" value="Unassembled WGS sequence"/>
</dbReference>